<comment type="similarity">
    <text evidence="1">Belongs to the RutC family.</text>
</comment>
<dbReference type="Gene3D" id="3.30.1330.40">
    <property type="entry name" value="RutC-like"/>
    <property type="match status" value="1"/>
</dbReference>
<dbReference type="PROSITE" id="PS01094">
    <property type="entry name" value="UPF0076"/>
    <property type="match status" value="1"/>
</dbReference>
<dbReference type="InterPro" id="IPR006175">
    <property type="entry name" value="YjgF/YER057c/UK114"/>
</dbReference>
<reference evidence="2" key="1">
    <citation type="submission" date="2020-02" db="EMBL/GenBank/DDBJ databases">
        <authorList>
            <person name="Meier V. D."/>
        </authorList>
    </citation>
    <scope>NUCLEOTIDE SEQUENCE</scope>
    <source>
        <strain evidence="2">AVDCRST_MAG79</strain>
    </source>
</reference>
<evidence type="ECO:0000256" key="1">
    <source>
        <dbReference type="ARBA" id="ARBA00010552"/>
    </source>
</evidence>
<dbReference type="InterPro" id="IPR035959">
    <property type="entry name" value="RutC-like_sf"/>
</dbReference>
<dbReference type="EMBL" id="CADCWC010000226">
    <property type="protein sequence ID" value="CAA9536959.1"/>
    <property type="molecule type" value="Genomic_DNA"/>
</dbReference>
<organism evidence="2">
    <name type="scientific">uncultured Thermoleophilia bacterium</name>
    <dbReference type="NCBI Taxonomy" id="1497501"/>
    <lineage>
        <taxon>Bacteria</taxon>
        <taxon>Bacillati</taxon>
        <taxon>Actinomycetota</taxon>
        <taxon>Thermoleophilia</taxon>
        <taxon>environmental samples</taxon>
    </lineage>
</organism>
<name>A0A6J4U0T6_9ACTN</name>
<dbReference type="GO" id="GO:0005829">
    <property type="term" value="C:cytosol"/>
    <property type="evidence" value="ECO:0007669"/>
    <property type="project" value="TreeGrafter"/>
</dbReference>
<evidence type="ECO:0000313" key="2">
    <source>
        <dbReference type="EMBL" id="CAA9536959.1"/>
    </source>
</evidence>
<dbReference type="FunFam" id="3.30.1330.40:FF:000001">
    <property type="entry name" value="L-PSP family endoribonuclease"/>
    <property type="match status" value="1"/>
</dbReference>
<dbReference type="InterPro" id="IPR019897">
    <property type="entry name" value="RidA_CS"/>
</dbReference>
<sequence>MTKIVVHTEAAPGPVGGAPYAQGIIARGLLFTAGQVGFDADGRLEGDITTQTHRVFDNLAAILAQGGSGLDQVVKSTVFMSDLGQFGAMNAVYAERMPQPFPARSTFQVAALPAGALVEIEVVALA</sequence>
<accession>A0A6J4U0T6</accession>
<dbReference type="PANTHER" id="PTHR11803:SF39">
    <property type="entry name" value="2-IMINOBUTANOATE_2-IMINOPROPANOATE DEAMINASE"/>
    <property type="match status" value="1"/>
</dbReference>
<proteinExistence type="inferred from homology"/>
<dbReference type="NCBIfam" id="TIGR00004">
    <property type="entry name" value="Rid family detoxifying hydrolase"/>
    <property type="match status" value="1"/>
</dbReference>
<dbReference type="SUPFAM" id="SSF55298">
    <property type="entry name" value="YjgF-like"/>
    <property type="match status" value="1"/>
</dbReference>
<dbReference type="GO" id="GO:0019239">
    <property type="term" value="F:deaminase activity"/>
    <property type="evidence" value="ECO:0007669"/>
    <property type="project" value="TreeGrafter"/>
</dbReference>
<gene>
    <name evidence="2" type="ORF">AVDCRST_MAG79-1468</name>
</gene>
<protein>
    <submittedName>
        <fullName evidence="2">RidA/YER057c/UK114 superfamily protein</fullName>
    </submittedName>
</protein>
<dbReference type="Pfam" id="PF01042">
    <property type="entry name" value="Ribonuc_L-PSP"/>
    <property type="match status" value="1"/>
</dbReference>
<dbReference type="CDD" id="cd00448">
    <property type="entry name" value="YjgF_YER057c_UK114_family"/>
    <property type="match status" value="1"/>
</dbReference>
<dbReference type="PANTHER" id="PTHR11803">
    <property type="entry name" value="2-IMINOBUTANOATE/2-IMINOPROPANOATE DEAMINASE RIDA"/>
    <property type="match status" value="1"/>
</dbReference>
<dbReference type="InterPro" id="IPR006056">
    <property type="entry name" value="RidA"/>
</dbReference>
<dbReference type="AlphaFoldDB" id="A0A6J4U0T6"/>